<evidence type="ECO:0000313" key="3">
    <source>
        <dbReference type="Proteomes" id="UP000652477"/>
    </source>
</evidence>
<proteinExistence type="predicted"/>
<dbReference type="EMBL" id="JACOPF010000001">
    <property type="protein sequence ID" value="MBC5687484.1"/>
    <property type="molecule type" value="Genomic_DNA"/>
</dbReference>
<dbReference type="Gene3D" id="3.40.50.880">
    <property type="match status" value="1"/>
</dbReference>
<dbReference type="SUPFAM" id="SSF52317">
    <property type="entry name" value="Class I glutamine amidotransferase-like"/>
    <property type="match status" value="1"/>
</dbReference>
<accession>A0A923LFR2</accession>
<name>A0A923LFR2_9FIRM</name>
<dbReference type="InterPro" id="IPR050325">
    <property type="entry name" value="Prot/Nucl_acid_deglycase"/>
</dbReference>
<dbReference type="GO" id="GO:0005737">
    <property type="term" value="C:cytoplasm"/>
    <property type="evidence" value="ECO:0007669"/>
    <property type="project" value="TreeGrafter"/>
</dbReference>
<dbReference type="InterPro" id="IPR002818">
    <property type="entry name" value="DJ-1/PfpI"/>
</dbReference>
<dbReference type="AlphaFoldDB" id="A0A923LFR2"/>
<reference evidence="2" key="1">
    <citation type="submission" date="2020-08" db="EMBL/GenBank/DDBJ databases">
        <title>Genome public.</title>
        <authorList>
            <person name="Liu C."/>
            <person name="Sun Q."/>
        </authorList>
    </citation>
    <scope>NUCLEOTIDE SEQUENCE</scope>
    <source>
        <strain evidence="2">NSJ-55</strain>
    </source>
</reference>
<comment type="caution">
    <text evidence="2">The sequence shown here is derived from an EMBL/GenBank/DDBJ whole genome shotgun (WGS) entry which is preliminary data.</text>
</comment>
<evidence type="ECO:0000259" key="1">
    <source>
        <dbReference type="Pfam" id="PF01965"/>
    </source>
</evidence>
<evidence type="ECO:0000313" key="2">
    <source>
        <dbReference type="EMBL" id="MBC5687484.1"/>
    </source>
</evidence>
<dbReference type="RefSeq" id="WP_186874173.1">
    <property type="nucleotide sequence ID" value="NZ_JACOPF010000001.1"/>
</dbReference>
<dbReference type="PANTHER" id="PTHR48094:SF12">
    <property type="entry name" value="PARKINSON DISEASE PROTEIN 7 HOMOLOG"/>
    <property type="match status" value="1"/>
</dbReference>
<dbReference type="Pfam" id="PF01965">
    <property type="entry name" value="DJ-1_PfpI"/>
    <property type="match status" value="1"/>
</dbReference>
<keyword evidence="3" id="KW-1185">Reference proteome</keyword>
<sequence>MKEVSVFLADGFEEIEGLTVVDILRRAGAEVKTVSVTGSRTVRGAHQIEVLADVLFEETAFENTYMLVLPGGMPGTIHLQEHEALQKLLLSFYERKLPIAAICAAPSILGKLGFLEGRRACVYPSFEGKLTGALVVEDPVVTDGNITTGRGMGTAIAFGLRLVAILYGEEKAQEVKKAIVYK</sequence>
<dbReference type="CDD" id="cd03135">
    <property type="entry name" value="GATase1_DJ-1"/>
    <property type="match status" value="1"/>
</dbReference>
<dbReference type="NCBIfam" id="TIGR01383">
    <property type="entry name" value="not_thiJ"/>
    <property type="match status" value="1"/>
</dbReference>
<feature type="domain" description="DJ-1/PfpI" evidence="1">
    <location>
        <begin position="2"/>
        <end position="164"/>
    </location>
</feature>
<dbReference type="InterPro" id="IPR006287">
    <property type="entry name" value="DJ-1"/>
</dbReference>
<organism evidence="2 3">
    <name type="scientific">Mediterraneibacter hominis</name>
    <dbReference type="NCBI Taxonomy" id="2763054"/>
    <lineage>
        <taxon>Bacteria</taxon>
        <taxon>Bacillati</taxon>
        <taxon>Bacillota</taxon>
        <taxon>Clostridia</taxon>
        <taxon>Lachnospirales</taxon>
        <taxon>Lachnospiraceae</taxon>
        <taxon>Mediterraneibacter</taxon>
    </lineage>
</organism>
<dbReference type="Proteomes" id="UP000652477">
    <property type="component" value="Unassembled WGS sequence"/>
</dbReference>
<gene>
    <name evidence="2" type="ORF">H8S37_00860</name>
</gene>
<protein>
    <submittedName>
        <fullName evidence="2">DJ-1/PfpI family protein</fullName>
    </submittedName>
</protein>
<dbReference type="PANTHER" id="PTHR48094">
    <property type="entry name" value="PROTEIN/NUCLEIC ACID DEGLYCASE DJ-1-RELATED"/>
    <property type="match status" value="1"/>
</dbReference>
<dbReference type="InterPro" id="IPR029062">
    <property type="entry name" value="Class_I_gatase-like"/>
</dbReference>